<evidence type="ECO:0000256" key="1">
    <source>
        <dbReference type="ARBA" id="ARBA00001947"/>
    </source>
</evidence>
<dbReference type="Gene3D" id="2.70.98.30">
    <property type="entry name" value="Golgi alpha-mannosidase II, domain 4"/>
    <property type="match status" value="1"/>
</dbReference>
<protein>
    <recommendedName>
        <fullName evidence="9">Glycoside hydrolase family 38 central domain-containing protein</fullName>
    </recommendedName>
</protein>
<evidence type="ECO:0000256" key="4">
    <source>
        <dbReference type="ARBA" id="ARBA00022801"/>
    </source>
</evidence>
<dbReference type="InterPro" id="IPR028995">
    <property type="entry name" value="Glyco_hydro_57/38_cen_sf"/>
</dbReference>
<dbReference type="Gene3D" id="2.60.40.1180">
    <property type="entry name" value="Golgi alpha-mannosidase II"/>
    <property type="match status" value="1"/>
</dbReference>
<evidence type="ECO:0000256" key="3">
    <source>
        <dbReference type="ARBA" id="ARBA00022723"/>
    </source>
</evidence>
<evidence type="ECO:0000256" key="6">
    <source>
        <dbReference type="ARBA" id="ARBA00023157"/>
    </source>
</evidence>
<feature type="region of interest" description="Disordered" evidence="8">
    <location>
        <begin position="285"/>
        <end position="316"/>
    </location>
</feature>
<keyword evidence="4" id="KW-0378">Hydrolase</keyword>
<comment type="cofactor">
    <cofactor evidence="1">
        <name>Zn(2+)</name>
        <dbReference type="ChEBI" id="CHEBI:29105"/>
    </cofactor>
</comment>
<dbReference type="InterPro" id="IPR000602">
    <property type="entry name" value="Glyco_hydro_38_N"/>
</dbReference>
<comment type="caution">
    <text evidence="10">The sequence shown here is derived from an EMBL/GenBank/DDBJ whole genome shotgun (WGS) entry which is preliminary data.</text>
</comment>
<feature type="domain" description="Glycoside hydrolase family 38 central" evidence="9">
    <location>
        <begin position="701"/>
        <end position="777"/>
    </location>
</feature>
<proteinExistence type="inferred from homology"/>
<dbReference type="Pfam" id="PF09261">
    <property type="entry name" value="Alpha-mann_mid"/>
    <property type="match status" value="1"/>
</dbReference>
<dbReference type="InterPro" id="IPR011682">
    <property type="entry name" value="Glyco_hydro_38_C"/>
</dbReference>
<keyword evidence="7" id="KW-0326">Glycosidase</keyword>
<keyword evidence="5" id="KW-0862">Zinc</keyword>
<dbReference type="InterPro" id="IPR050843">
    <property type="entry name" value="Glycosyl_Hydrlase_38"/>
</dbReference>
<dbReference type="Pfam" id="PF01074">
    <property type="entry name" value="Glyco_hydro_38N"/>
    <property type="match status" value="1"/>
</dbReference>
<keyword evidence="11" id="KW-1185">Reference proteome</keyword>
<dbReference type="SUPFAM" id="SSF88713">
    <property type="entry name" value="Glycoside hydrolase/deacetylase"/>
    <property type="match status" value="1"/>
</dbReference>
<dbReference type="InterPro" id="IPR011013">
    <property type="entry name" value="Gal_mutarotase_sf_dom"/>
</dbReference>
<organism evidence="10 11">
    <name type="scientific">Chaetoceros tenuissimus</name>
    <dbReference type="NCBI Taxonomy" id="426638"/>
    <lineage>
        <taxon>Eukaryota</taxon>
        <taxon>Sar</taxon>
        <taxon>Stramenopiles</taxon>
        <taxon>Ochrophyta</taxon>
        <taxon>Bacillariophyta</taxon>
        <taxon>Coscinodiscophyceae</taxon>
        <taxon>Chaetocerotophycidae</taxon>
        <taxon>Chaetocerotales</taxon>
        <taxon>Chaetocerotaceae</taxon>
        <taxon>Chaetoceros</taxon>
    </lineage>
</organism>
<evidence type="ECO:0000313" key="10">
    <source>
        <dbReference type="EMBL" id="GFH60421.1"/>
    </source>
</evidence>
<feature type="region of interest" description="Disordered" evidence="8">
    <location>
        <begin position="28"/>
        <end position="63"/>
    </location>
</feature>
<evidence type="ECO:0000256" key="5">
    <source>
        <dbReference type="ARBA" id="ARBA00022833"/>
    </source>
</evidence>
<dbReference type="EMBL" id="BLLK01000069">
    <property type="protein sequence ID" value="GFH60421.1"/>
    <property type="molecule type" value="Genomic_DNA"/>
</dbReference>
<dbReference type="Proteomes" id="UP001054902">
    <property type="component" value="Unassembled WGS sequence"/>
</dbReference>
<accession>A0AAD3HEJ4</accession>
<dbReference type="GO" id="GO:0046872">
    <property type="term" value="F:metal ion binding"/>
    <property type="evidence" value="ECO:0007669"/>
    <property type="project" value="UniProtKB-KW"/>
</dbReference>
<dbReference type="PANTHER" id="PTHR11607:SF3">
    <property type="entry name" value="LYSOSOMAL ALPHA-MANNOSIDASE"/>
    <property type="match status" value="1"/>
</dbReference>
<evidence type="ECO:0000259" key="9">
    <source>
        <dbReference type="SMART" id="SM00872"/>
    </source>
</evidence>
<dbReference type="GO" id="GO:0030246">
    <property type="term" value="F:carbohydrate binding"/>
    <property type="evidence" value="ECO:0007669"/>
    <property type="project" value="InterPro"/>
</dbReference>
<sequence>MTTTTNIVQLKSRNIAMDQILESEEMVNCEESQSSRNMKPISSSFSTSELSDDDISYGSDEGSVNSYDEEYDCRQTNNFTHIIGGPTFSDEEISYGSDEESLGYDLRLIEAFNSRLDTSSITSDSDIVEDYEDCDGEIYTSSFAEGKEELSVEESDLYGGNTQEKEDYSSIHFDEYDCSYYGCSDYCYEEELVFTIHQVNSPLMTNIEEDLTLFTISEEPELEHAENIANASQTKPAVERISVQYSVSSYREDTKIEEDTDEYITDIECLISNLEASLKESEYSPKSVAQCKSNGTSHIISKSRDSESSSSQGMNTKYHEHEKLQIGLSLLTLEESLKASNVVGSIRSVDDYDPSDNVLNIHIVPHTHDDVGWLKTVEQYYYGQNNTIRHACVSCILDSLVYALEMNPKRTFTYVEMAFFTMWWVEQSDEIKDKTREFVRNGQLSFVNGGWSMHDEATTHYVGMIDQTTLGHDFLKKEFNYVPSIGWQLDPFGHSSTQASLLSSAAGFNALYLGRIDYQDLEKRYNEASCEGIWNASSTNLKDNAIFWGLTGSFSGNYGAPEGFCFDILCDDDPLYGMQEDDLYMRMMNFLSQVKTQTERTRGNNVMLTMGSDFQYENAMVNFRSLDLLIDKINSMQDETRKLFPNFENVHAFYSNPEIYTSYKYKEYQYDQDSSIEDTNSISNLDVKEDDFFPYSDCDHCFWTGYFTSRAALKRLERVGSSFLQAVRQIQALYRRGNRVDKDAILTLEKAMAVVQHHDGVSGTSKQHVAYDYAKKVQAGIDIVIASLEKESIFGQHGNIKFCQLRNESICETSQTSSSTGSTFYLYLYNALGQPRSEVISIPVSQNATYVVERIFESGTTGDDDWVQVNSTVVPNFNYAKVEDAAPYNLMIDAQDIPSSPMVAILKISSESQALHTPVKSILQESRNLRSKDSKPFVLHQGNTQIHFEGGHLSRVVNEYGETGVISEWGYYKSWVHENAIHEEDRGHPSSGAYIFRPDIPDSTLQTLKPIPAETRVFESDILTEVHTSFEGKWIHQVTKVYHNENYIDIDFTVGPIPIHDGIGKEVVNRFRTSIQNKGVFFTDSNGREFLRRQRSSRPTWDLEEFEPVAGNYYPINAAIYMEDDDSSISVLTDRSKGGGSIKDGTLELMVHRRIIEDDSRGVGEALNETESIEAYPPFGDASRIGDGLIISGTHRLYIGGKKSGAVMAREGMDKMFSPPFVFASTSPFEDFNQFKTAIHLPDNLQLVTTKLIGYDDENKALLIRIAHAYGGNECAMRSKPVHLNMAAVFPESRVVKVTEKTLTANQDKIAWDTIKMNWNQKHLQNSIKEELVMTRKEEQGIIIIKPMEVRTFVVILDK</sequence>
<evidence type="ECO:0000256" key="8">
    <source>
        <dbReference type="SAM" id="MobiDB-lite"/>
    </source>
</evidence>
<dbReference type="InterPro" id="IPR013780">
    <property type="entry name" value="Glyco_hydro_b"/>
</dbReference>
<gene>
    <name evidence="10" type="ORF">CTEN210_16897</name>
</gene>
<dbReference type="Pfam" id="PF07748">
    <property type="entry name" value="Glyco_hydro_38C"/>
    <property type="match status" value="1"/>
</dbReference>
<reference evidence="10 11" key="1">
    <citation type="journal article" date="2021" name="Sci. Rep.">
        <title>The genome of the diatom Chaetoceros tenuissimus carries an ancient integrated fragment of an extant virus.</title>
        <authorList>
            <person name="Hongo Y."/>
            <person name="Kimura K."/>
            <person name="Takaki Y."/>
            <person name="Yoshida Y."/>
            <person name="Baba S."/>
            <person name="Kobayashi G."/>
            <person name="Nagasaki K."/>
            <person name="Hano T."/>
            <person name="Tomaru Y."/>
        </authorList>
    </citation>
    <scope>NUCLEOTIDE SEQUENCE [LARGE SCALE GENOMIC DNA]</scope>
    <source>
        <strain evidence="10 11">NIES-3715</strain>
    </source>
</reference>
<dbReference type="Gene3D" id="2.60.40.1360">
    <property type="match status" value="1"/>
</dbReference>
<dbReference type="SUPFAM" id="SSF88688">
    <property type="entry name" value="Families 57/38 glycoside transferase middle domain"/>
    <property type="match status" value="1"/>
</dbReference>
<dbReference type="InterPro" id="IPR037094">
    <property type="entry name" value="Glyco_hydro_38_cen_sf"/>
</dbReference>
<dbReference type="FunFam" id="1.20.1270.50:FF:000002">
    <property type="entry name" value="Alpha-mannosidase"/>
    <property type="match status" value="1"/>
</dbReference>
<dbReference type="SMART" id="SM00872">
    <property type="entry name" value="Alpha-mann_mid"/>
    <property type="match status" value="1"/>
</dbReference>
<dbReference type="SUPFAM" id="SSF74650">
    <property type="entry name" value="Galactose mutarotase-like"/>
    <property type="match status" value="1"/>
</dbReference>
<evidence type="ECO:0000313" key="11">
    <source>
        <dbReference type="Proteomes" id="UP001054902"/>
    </source>
</evidence>
<keyword evidence="6" id="KW-1015">Disulfide bond</keyword>
<dbReference type="InterPro" id="IPR027291">
    <property type="entry name" value="Glyco_hydro_38_N_sf"/>
</dbReference>
<dbReference type="InterPro" id="IPR011330">
    <property type="entry name" value="Glyco_hydro/deAcase_b/a-brl"/>
</dbReference>
<dbReference type="PANTHER" id="PTHR11607">
    <property type="entry name" value="ALPHA-MANNOSIDASE"/>
    <property type="match status" value="1"/>
</dbReference>
<dbReference type="GO" id="GO:0006013">
    <property type="term" value="P:mannose metabolic process"/>
    <property type="evidence" value="ECO:0007669"/>
    <property type="project" value="InterPro"/>
</dbReference>
<dbReference type="CDD" id="cd10810">
    <property type="entry name" value="GH38N_AMII_LAM_like"/>
    <property type="match status" value="1"/>
</dbReference>
<dbReference type="InterPro" id="IPR015341">
    <property type="entry name" value="Glyco_hydro_38_cen"/>
</dbReference>
<dbReference type="Gene3D" id="1.20.1270.50">
    <property type="entry name" value="Glycoside hydrolase family 38, central domain"/>
    <property type="match status" value="2"/>
</dbReference>
<dbReference type="Gene3D" id="3.20.110.10">
    <property type="entry name" value="Glycoside hydrolase 38, N terminal domain"/>
    <property type="match status" value="1"/>
</dbReference>
<dbReference type="FunFam" id="1.20.1270.50:FF:000003">
    <property type="entry name" value="Alpha-mannosidase"/>
    <property type="match status" value="1"/>
</dbReference>
<evidence type="ECO:0000256" key="7">
    <source>
        <dbReference type="ARBA" id="ARBA00023295"/>
    </source>
</evidence>
<name>A0AAD3HEJ4_9STRA</name>
<dbReference type="GO" id="GO:0004559">
    <property type="term" value="F:alpha-mannosidase activity"/>
    <property type="evidence" value="ECO:0007669"/>
    <property type="project" value="InterPro"/>
</dbReference>
<comment type="similarity">
    <text evidence="2">Belongs to the glycosyl hydrolase 38 family.</text>
</comment>
<feature type="compositionally biased region" description="Polar residues" evidence="8">
    <location>
        <begin position="30"/>
        <end position="41"/>
    </location>
</feature>
<evidence type="ECO:0000256" key="2">
    <source>
        <dbReference type="ARBA" id="ARBA00009792"/>
    </source>
</evidence>
<keyword evidence="3" id="KW-0479">Metal-binding</keyword>